<protein>
    <recommendedName>
        <fullName evidence="3">HsdR</fullName>
    </recommendedName>
</protein>
<evidence type="ECO:0000313" key="2">
    <source>
        <dbReference type="Proteomes" id="UP000681290"/>
    </source>
</evidence>
<evidence type="ECO:0008006" key="3">
    <source>
        <dbReference type="Google" id="ProtNLM"/>
    </source>
</evidence>
<dbReference type="EMBL" id="BOSM01000004">
    <property type="protein sequence ID" value="GIP59086.1"/>
    <property type="molecule type" value="Genomic_DNA"/>
</dbReference>
<proteinExistence type="predicted"/>
<reference evidence="1 2" key="1">
    <citation type="submission" date="2021-03" db="EMBL/GenBank/DDBJ databases">
        <title>Antimicrobial resistance genes in bacteria isolated from Japanese honey, and their potential for conferring macrolide and lincosamide resistance in the American foulbrood pathogen Paenibacillus larvae.</title>
        <authorList>
            <person name="Okamoto M."/>
            <person name="Kumagai M."/>
            <person name="Kanamori H."/>
            <person name="Takamatsu D."/>
        </authorList>
    </citation>
    <scope>NUCLEOTIDE SEQUENCE [LARGE SCALE GENOMIC DNA]</scope>
    <source>
        <strain evidence="1 2">J15TS10</strain>
    </source>
</reference>
<accession>A0ABQ4MT33</accession>
<name>A0ABQ4MT33_9BACL</name>
<gene>
    <name evidence="1" type="ORF">J15TS10_29000</name>
</gene>
<sequence>MEDKLELGLLENGMDFVVSALDHLQREERTSDLKYAVLHLSSGTELILKHRLVQEHWTLIYKDVSKANLQNFITGDFVSVDQDECVARVQNICQIELSKIAKDELRVLKAKRNKFIHFTSKESTAALKSSFYNVLNVLVDFILRNIDRDKFNESEKELFGSIWERVQELKEFVEERMNLIKEELENAATDSFITNCNHCSQDAMVVAYGSNQYAKCLFCEHQEDGRVIAQHYIEEILHISQYECVTQGGEYPLYICEECGHESLVGDEDKWACYSCGCQWDIGDITYCDTCGSVYMVGEHDLGMCDNCIDHRMNRD</sequence>
<organism evidence="1 2">
    <name type="scientific">Paenibacillus woosongensis</name>
    <dbReference type="NCBI Taxonomy" id="307580"/>
    <lineage>
        <taxon>Bacteria</taxon>
        <taxon>Bacillati</taxon>
        <taxon>Bacillota</taxon>
        <taxon>Bacilli</taxon>
        <taxon>Bacillales</taxon>
        <taxon>Paenibacillaceae</taxon>
        <taxon>Paenibacillus</taxon>
    </lineage>
</organism>
<dbReference type="RefSeq" id="WP_213591720.1">
    <property type="nucleotide sequence ID" value="NZ_BOSM01000004.1"/>
</dbReference>
<evidence type="ECO:0000313" key="1">
    <source>
        <dbReference type="EMBL" id="GIP59086.1"/>
    </source>
</evidence>
<comment type="caution">
    <text evidence="1">The sequence shown here is derived from an EMBL/GenBank/DDBJ whole genome shotgun (WGS) entry which is preliminary data.</text>
</comment>
<keyword evidence="2" id="KW-1185">Reference proteome</keyword>
<dbReference type="Proteomes" id="UP000681290">
    <property type="component" value="Unassembled WGS sequence"/>
</dbReference>